<name>A0A931GS85_9CORY</name>
<comment type="caution">
    <text evidence="2">The sequence shown here is derived from an EMBL/GenBank/DDBJ whole genome shotgun (WGS) entry which is preliminary data.</text>
</comment>
<sequence>MITRSFLARWISRTSVGACAAALCATVAVAPAASAAEIYHGDRMKLVRADGTFVYCTLNSVVERAGVKYGITAGHCLSPQGAKRTVKILGPDDRTVIASDMRDSGWDLQGKRVAGAPFRDAGWFRLDPGVDVKDWARGGRVTLHKLDKNLEKPINDALAAVNRPIAIGGRMPVTAVRPGQIVCKDGGRTGRTCGPVWKVNVKTGEIFSFTFSIPGDSGSPVYVIGGDGKAYIVGIHDGGATPFESYADAALPLPSKIK</sequence>
<dbReference type="InterPro" id="IPR009003">
    <property type="entry name" value="Peptidase_S1_PA"/>
</dbReference>
<feature type="chain" id="PRO_5037634359" description="Trypsin" evidence="1">
    <location>
        <begin position="36"/>
        <end position="258"/>
    </location>
</feature>
<evidence type="ECO:0000256" key="1">
    <source>
        <dbReference type="SAM" id="SignalP"/>
    </source>
</evidence>
<organism evidence="2 3">
    <name type="scientific">Corynebacterium aquatimens</name>
    <dbReference type="NCBI Taxonomy" id="1190508"/>
    <lineage>
        <taxon>Bacteria</taxon>
        <taxon>Bacillati</taxon>
        <taxon>Actinomycetota</taxon>
        <taxon>Actinomycetes</taxon>
        <taxon>Mycobacteriales</taxon>
        <taxon>Corynebacteriaceae</taxon>
        <taxon>Corynebacterium</taxon>
    </lineage>
</organism>
<evidence type="ECO:0000313" key="3">
    <source>
        <dbReference type="Proteomes" id="UP000658613"/>
    </source>
</evidence>
<keyword evidence="1" id="KW-0732">Signal</keyword>
<reference evidence="2" key="1">
    <citation type="submission" date="2020-11" db="EMBL/GenBank/DDBJ databases">
        <title>Sequencing the genomes of 1000 actinobacteria strains.</title>
        <authorList>
            <person name="Klenk H.-P."/>
        </authorList>
    </citation>
    <scope>NUCLEOTIDE SEQUENCE</scope>
    <source>
        <strain evidence="2">DSM 45632</strain>
    </source>
</reference>
<protein>
    <recommendedName>
        <fullName evidence="4">Trypsin</fullName>
    </recommendedName>
</protein>
<dbReference type="Proteomes" id="UP000658613">
    <property type="component" value="Unassembled WGS sequence"/>
</dbReference>
<gene>
    <name evidence="2" type="ORF">IW254_001757</name>
</gene>
<dbReference type="InterPro" id="IPR043504">
    <property type="entry name" value="Peptidase_S1_PA_chymotrypsin"/>
</dbReference>
<dbReference type="SUPFAM" id="SSF50494">
    <property type="entry name" value="Trypsin-like serine proteases"/>
    <property type="match status" value="1"/>
</dbReference>
<dbReference type="AlphaFoldDB" id="A0A931GS85"/>
<feature type="signal peptide" evidence="1">
    <location>
        <begin position="1"/>
        <end position="35"/>
    </location>
</feature>
<keyword evidence="3" id="KW-1185">Reference proteome</keyword>
<evidence type="ECO:0000313" key="2">
    <source>
        <dbReference type="EMBL" id="MBG6122788.1"/>
    </source>
</evidence>
<dbReference type="EMBL" id="JADOUE010000001">
    <property type="protein sequence ID" value="MBG6122788.1"/>
    <property type="molecule type" value="Genomic_DNA"/>
</dbReference>
<dbReference type="Gene3D" id="2.40.10.10">
    <property type="entry name" value="Trypsin-like serine proteases"/>
    <property type="match status" value="2"/>
</dbReference>
<accession>A0A931GS85</accession>
<dbReference type="RefSeq" id="WP_196825117.1">
    <property type="nucleotide sequence ID" value="NZ_CP046980.1"/>
</dbReference>
<evidence type="ECO:0008006" key="4">
    <source>
        <dbReference type="Google" id="ProtNLM"/>
    </source>
</evidence>
<proteinExistence type="predicted"/>